<dbReference type="GO" id="GO:0006879">
    <property type="term" value="P:intracellular iron ion homeostasis"/>
    <property type="evidence" value="ECO:0007669"/>
    <property type="project" value="InterPro"/>
</dbReference>
<reference evidence="5" key="5">
    <citation type="journal article" date="2021" name="G3 (Bethesda)">
        <title>Aegilops tauschii genome assembly Aet v5.0 features greater sequence contiguity and improved annotation.</title>
        <authorList>
            <person name="Wang L."/>
            <person name="Zhu T."/>
            <person name="Rodriguez J.C."/>
            <person name="Deal K.R."/>
            <person name="Dubcovsky J."/>
            <person name="McGuire P.E."/>
            <person name="Lux T."/>
            <person name="Spannagl M."/>
            <person name="Mayer K.F.X."/>
            <person name="Baldrich P."/>
            <person name="Meyers B.C."/>
            <person name="Huo N."/>
            <person name="Gu Y.Q."/>
            <person name="Zhou H."/>
            <person name="Devos K.M."/>
            <person name="Bennetzen J.L."/>
            <person name="Unver T."/>
            <person name="Budak H."/>
            <person name="Gulick P.J."/>
            <person name="Galiba G."/>
            <person name="Kalapos B."/>
            <person name="Nelson D.R."/>
            <person name="Li P."/>
            <person name="You F.M."/>
            <person name="Luo M.C."/>
            <person name="Dvorak J."/>
        </authorList>
    </citation>
    <scope>NUCLEOTIDE SEQUENCE [LARGE SCALE GENOMIC DNA]</scope>
    <source>
        <strain evidence="5">cv. AL8/78</strain>
    </source>
</reference>
<dbReference type="InterPro" id="IPR011598">
    <property type="entry name" value="bHLH_dom"/>
</dbReference>
<dbReference type="GO" id="GO:0046983">
    <property type="term" value="F:protein dimerization activity"/>
    <property type="evidence" value="ECO:0007669"/>
    <property type="project" value="InterPro"/>
</dbReference>
<name>A0A453NX40_AEGTS</name>
<reference evidence="6" key="2">
    <citation type="journal article" date="2017" name="Nat. Plants">
        <title>The Aegilops tauschii genome reveals multiple impacts of transposons.</title>
        <authorList>
            <person name="Zhao G."/>
            <person name="Zou C."/>
            <person name="Li K."/>
            <person name="Wang K."/>
            <person name="Li T."/>
            <person name="Gao L."/>
            <person name="Zhang X."/>
            <person name="Wang H."/>
            <person name="Yang Z."/>
            <person name="Liu X."/>
            <person name="Jiang W."/>
            <person name="Mao L."/>
            <person name="Kong X."/>
            <person name="Jiao Y."/>
            <person name="Jia J."/>
        </authorList>
    </citation>
    <scope>NUCLEOTIDE SEQUENCE [LARGE SCALE GENOMIC DNA]</scope>
    <source>
        <strain evidence="6">cv. AL8/78</strain>
    </source>
</reference>
<keyword evidence="6" id="KW-1185">Reference proteome</keyword>
<dbReference type="InterPro" id="IPR036638">
    <property type="entry name" value="HLH_DNA-bd_sf"/>
</dbReference>
<keyword evidence="2" id="KW-0805">Transcription regulation</keyword>
<keyword evidence="3" id="KW-0804">Transcription</keyword>
<evidence type="ECO:0000256" key="2">
    <source>
        <dbReference type="ARBA" id="ARBA00023015"/>
    </source>
</evidence>
<accession>A0A453NX40</accession>
<dbReference type="AlphaFoldDB" id="A0A453NX40"/>
<dbReference type="SUPFAM" id="SSF47459">
    <property type="entry name" value="HLH, helix-loop-helix DNA-binding domain"/>
    <property type="match status" value="1"/>
</dbReference>
<proteinExistence type="inferred from homology"/>
<evidence type="ECO:0000259" key="4">
    <source>
        <dbReference type="Pfam" id="PF00010"/>
    </source>
</evidence>
<evidence type="ECO:0000313" key="5">
    <source>
        <dbReference type="EnsemblPlants" id="AET6Gv20524300.4"/>
    </source>
</evidence>
<evidence type="ECO:0000313" key="6">
    <source>
        <dbReference type="Proteomes" id="UP000015105"/>
    </source>
</evidence>
<reference evidence="5" key="3">
    <citation type="journal article" date="2017" name="Nature">
        <title>Genome sequence of the progenitor of the wheat D genome Aegilops tauschii.</title>
        <authorList>
            <person name="Luo M.C."/>
            <person name="Gu Y.Q."/>
            <person name="Puiu D."/>
            <person name="Wang H."/>
            <person name="Twardziok S.O."/>
            <person name="Deal K.R."/>
            <person name="Huo N."/>
            <person name="Zhu T."/>
            <person name="Wang L."/>
            <person name="Wang Y."/>
            <person name="McGuire P.E."/>
            <person name="Liu S."/>
            <person name="Long H."/>
            <person name="Ramasamy R.K."/>
            <person name="Rodriguez J.C."/>
            <person name="Van S.L."/>
            <person name="Yuan L."/>
            <person name="Wang Z."/>
            <person name="Xia Z."/>
            <person name="Xiao L."/>
            <person name="Anderson O.D."/>
            <person name="Ouyang S."/>
            <person name="Liang Y."/>
            <person name="Zimin A.V."/>
            <person name="Pertea G."/>
            <person name="Qi P."/>
            <person name="Bennetzen J.L."/>
            <person name="Dai X."/>
            <person name="Dawson M.W."/>
            <person name="Muller H.G."/>
            <person name="Kugler K."/>
            <person name="Rivarola-Duarte L."/>
            <person name="Spannagl M."/>
            <person name="Mayer K.F.X."/>
            <person name="Lu F.H."/>
            <person name="Bevan M.W."/>
            <person name="Leroy P."/>
            <person name="Li P."/>
            <person name="You F.M."/>
            <person name="Sun Q."/>
            <person name="Liu Z."/>
            <person name="Lyons E."/>
            <person name="Wicker T."/>
            <person name="Salzberg S.L."/>
            <person name="Devos K.M."/>
            <person name="Dvorak J."/>
        </authorList>
    </citation>
    <scope>NUCLEOTIDE SEQUENCE [LARGE SCALE GENOMIC DNA]</scope>
    <source>
        <strain evidence="5">cv. AL8/78</strain>
    </source>
</reference>
<dbReference type="Proteomes" id="UP000015105">
    <property type="component" value="Chromosome 6D"/>
</dbReference>
<evidence type="ECO:0000256" key="3">
    <source>
        <dbReference type="ARBA" id="ARBA00023163"/>
    </source>
</evidence>
<dbReference type="Gramene" id="AET6Gv20524300.4">
    <property type="protein sequence ID" value="AET6Gv20524300.4"/>
    <property type="gene ID" value="AET6Gv20524300"/>
</dbReference>
<protein>
    <recommendedName>
        <fullName evidence="4">BHLH domain-containing protein</fullName>
    </recommendedName>
</protein>
<reference evidence="6" key="1">
    <citation type="journal article" date="2014" name="Science">
        <title>Ancient hybridizations among the ancestral genomes of bread wheat.</title>
        <authorList>
            <consortium name="International Wheat Genome Sequencing Consortium,"/>
            <person name="Marcussen T."/>
            <person name="Sandve S.R."/>
            <person name="Heier L."/>
            <person name="Spannagl M."/>
            <person name="Pfeifer M."/>
            <person name="Jakobsen K.S."/>
            <person name="Wulff B.B."/>
            <person name="Steuernagel B."/>
            <person name="Mayer K.F."/>
            <person name="Olsen O.A."/>
        </authorList>
    </citation>
    <scope>NUCLEOTIDE SEQUENCE [LARGE SCALE GENOMIC DNA]</scope>
    <source>
        <strain evidence="6">cv. AL8/78</strain>
    </source>
</reference>
<dbReference type="EnsemblPlants" id="AET6Gv20524300.4">
    <property type="protein sequence ID" value="AET6Gv20524300.4"/>
    <property type="gene ID" value="AET6Gv20524300"/>
</dbReference>
<reference evidence="5" key="4">
    <citation type="submission" date="2019-03" db="UniProtKB">
        <authorList>
            <consortium name="EnsemblPlants"/>
        </authorList>
    </citation>
    <scope>IDENTIFICATION</scope>
</reference>
<sequence length="87" mass="9927">RRPRVSAPTMDPQEDGFFYSHHGACHADSSQGTECKAQSSITARKVHKADCERMRRDKLNEQFMELGTTLGMMQQLVSCTKLHYCYS</sequence>
<evidence type="ECO:0000256" key="1">
    <source>
        <dbReference type="ARBA" id="ARBA00005510"/>
    </source>
</evidence>
<comment type="similarity">
    <text evidence="1">Belongs to the bHLH protein family.</text>
</comment>
<dbReference type="Pfam" id="PF00010">
    <property type="entry name" value="HLH"/>
    <property type="match status" value="1"/>
</dbReference>
<organism evidence="5 6">
    <name type="scientific">Aegilops tauschii subsp. strangulata</name>
    <name type="common">Goatgrass</name>
    <dbReference type="NCBI Taxonomy" id="200361"/>
    <lineage>
        <taxon>Eukaryota</taxon>
        <taxon>Viridiplantae</taxon>
        <taxon>Streptophyta</taxon>
        <taxon>Embryophyta</taxon>
        <taxon>Tracheophyta</taxon>
        <taxon>Spermatophyta</taxon>
        <taxon>Magnoliopsida</taxon>
        <taxon>Liliopsida</taxon>
        <taxon>Poales</taxon>
        <taxon>Poaceae</taxon>
        <taxon>BOP clade</taxon>
        <taxon>Pooideae</taxon>
        <taxon>Triticodae</taxon>
        <taxon>Triticeae</taxon>
        <taxon>Triticinae</taxon>
        <taxon>Aegilops</taxon>
    </lineage>
</organism>
<dbReference type="InterPro" id="IPR044579">
    <property type="entry name" value="bHLH11/121"/>
</dbReference>
<dbReference type="PANTHER" id="PTHR47001:SF1">
    <property type="entry name" value="TRANSCRIPTION FACTOR BHLH11"/>
    <property type="match status" value="1"/>
</dbReference>
<dbReference type="PANTHER" id="PTHR47001">
    <property type="entry name" value="TRANSCRIPTION FACTOR BHLH121"/>
    <property type="match status" value="1"/>
</dbReference>
<dbReference type="GO" id="GO:0003700">
    <property type="term" value="F:DNA-binding transcription factor activity"/>
    <property type="evidence" value="ECO:0007669"/>
    <property type="project" value="InterPro"/>
</dbReference>
<feature type="domain" description="BHLH" evidence="4">
    <location>
        <begin position="44"/>
        <end position="70"/>
    </location>
</feature>